<dbReference type="EMBL" id="BJYZ01000026">
    <property type="protein sequence ID" value="GEO41168.1"/>
    <property type="molecule type" value="Genomic_DNA"/>
</dbReference>
<dbReference type="PANTHER" id="PTHR47328:SF1">
    <property type="entry name" value="RUTC FAMILY PROTEIN YOAB"/>
    <property type="match status" value="1"/>
</dbReference>
<sequence length="115" mass="12440">MSIQRFKIGPRMSQAVVHNETIYLAGQVAEDTTADVKGQTSQILNQIDELLALVGSDKSKLLSATVYLSDMAHFGAMNASWEAWIDPANPPVRATVEAKLAAPKYQVEIAIIAAK</sequence>
<accession>A0A512DXG1</accession>
<keyword evidence="3" id="KW-1185">Reference proteome</keyword>
<proteinExistence type="inferred from homology"/>
<dbReference type="Gene3D" id="3.30.1330.40">
    <property type="entry name" value="RutC-like"/>
    <property type="match status" value="1"/>
</dbReference>
<name>A0A512DXG1_9PROT</name>
<dbReference type="InterPro" id="IPR019897">
    <property type="entry name" value="RidA_CS"/>
</dbReference>
<comment type="similarity">
    <text evidence="1">Belongs to the RutC family.</text>
</comment>
<dbReference type="CDD" id="cd06150">
    <property type="entry name" value="YjgF_YER057c_UK114_like_2"/>
    <property type="match status" value="1"/>
</dbReference>
<dbReference type="AlphaFoldDB" id="A0A512DXG1"/>
<dbReference type="PANTHER" id="PTHR47328">
    <property type="match status" value="1"/>
</dbReference>
<dbReference type="InterPro" id="IPR035709">
    <property type="entry name" value="YoaB-like"/>
</dbReference>
<protein>
    <submittedName>
        <fullName evidence="2">Uncharacterized protein</fullName>
    </submittedName>
</protein>
<comment type="caution">
    <text evidence="2">The sequence shown here is derived from an EMBL/GenBank/DDBJ whole genome shotgun (WGS) entry which is preliminary data.</text>
</comment>
<dbReference type="InterPro" id="IPR035959">
    <property type="entry name" value="RutC-like_sf"/>
</dbReference>
<dbReference type="RefSeq" id="WP_044434083.1">
    <property type="nucleotide sequence ID" value="NZ_BJYZ01000026.1"/>
</dbReference>
<organism evidence="2 3">
    <name type="scientific">Skermanella aerolata</name>
    <dbReference type="NCBI Taxonomy" id="393310"/>
    <lineage>
        <taxon>Bacteria</taxon>
        <taxon>Pseudomonadati</taxon>
        <taxon>Pseudomonadota</taxon>
        <taxon>Alphaproteobacteria</taxon>
        <taxon>Rhodospirillales</taxon>
        <taxon>Azospirillaceae</taxon>
        <taxon>Skermanella</taxon>
    </lineage>
</organism>
<dbReference type="OrthoDB" id="9803101at2"/>
<dbReference type="PROSITE" id="PS01094">
    <property type="entry name" value="UPF0076"/>
    <property type="match status" value="1"/>
</dbReference>
<evidence type="ECO:0000313" key="3">
    <source>
        <dbReference type="Proteomes" id="UP000321523"/>
    </source>
</evidence>
<evidence type="ECO:0000256" key="1">
    <source>
        <dbReference type="ARBA" id="ARBA00010552"/>
    </source>
</evidence>
<dbReference type="Proteomes" id="UP000321523">
    <property type="component" value="Unassembled WGS sequence"/>
</dbReference>
<evidence type="ECO:0000313" key="2">
    <source>
        <dbReference type="EMBL" id="GEO41168.1"/>
    </source>
</evidence>
<dbReference type="Pfam" id="PF01042">
    <property type="entry name" value="Ribonuc_L-PSP"/>
    <property type="match status" value="1"/>
</dbReference>
<reference evidence="2 3" key="1">
    <citation type="submission" date="2019-07" db="EMBL/GenBank/DDBJ databases">
        <title>Whole genome shotgun sequence of Skermanella aerolata NBRC 106429.</title>
        <authorList>
            <person name="Hosoyama A."/>
            <person name="Uohara A."/>
            <person name="Ohji S."/>
            <person name="Ichikawa N."/>
        </authorList>
    </citation>
    <scope>NUCLEOTIDE SEQUENCE [LARGE SCALE GENOMIC DNA]</scope>
    <source>
        <strain evidence="2 3">NBRC 106429</strain>
    </source>
</reference>
<dbReference type="SUPFAM" id="SSF55298">
    <property type="entry name" value="YjgF-like"/>
    <property type="match status" value="1"/>
</dbReference>
<dbReference type="InterPro" id="IPR006175">
    <property type="entry name" value="YjgF/YER057c/UK114"/>
</dbReference>
<gene>
    <name evidence="2" type="ORF">SAE02_53160</name>
</gene>